<comment type="function">
    <text evidence="8">Tachykinins are active peptides which excite neurons, evoke behavioral responses, are potent vasodilators and secretagogues, and contract (directly or indirectly) many smooth muscles. Is a critical central regulator of gonadal function.</text>
</comment>
<dbReference type="PROSITE" id="PS00267">
    <property type="entry name" value="TACHYKININ"/>
    <property type="match status" value="1"/>
</dbReference>
<feature type="region of interest" description="Disordered" evidence="9">
    <location>
        <begin position="270"/>
        <end position="298"/>
    </location>
</feature>
<proteinExistence type="inferred from homology"/>
<comment type="subcellular location">
    <subcellularLocation>
        <location evidence="1">Secreted</location>
    </subcellularLocation>
</comment>
<dbReference type="Proteomes" id="UP001652642">
    <property type="component" value="Chromosome 2"/>
</dbReference>
<evidence type="ECO:0000313" key="10">
    <source>
        <dbReference type="Proteomes" id="UP001652642"/>
    </source>
</evidence>
<name>A0ABM5FCP6_9SAUR</name>
<gene>
    <name evidence="11" type="primary">TAC3</name>
</gene>
<reference evidence="11" key="2">
    <citation type="submission" date="2025-08" db="UniProtKB">
        <authorList>
            <consortium name="RefSeq"/>
        </authorList>
    </citation>
    <scope>IDENTIFICATION</scope>
</reference>
<reference evidence="10" key="1">
    <citation type="submission" date="2025-05" db="UniProtKB">
        <authorList>
            <consortium name="RefSeq"/>
        </authorList>
    </citation>
    <scope>NUCLEOTIDE SEQUENCE [LARGE SCALE GENOMIC DNA]</scope>
</reference>
<dbReference type="Pfam" id="PF03823">
    <property type="entry name" value="Neurokinin_B"/>
    <property type="match status" value="1"/>
</dbReference>
<dbReference type="PRINTS" id="PR01828">
    <property type="entry name" value="NEUROKININB"/>
</dbReference>
<accession>A0ABM5FCP6</accession>
<dbReference type="GeneID" id="110091367"/>
<evidence type="ECO:0000256" key="8">
    <source>
        <dbReference type="ARBA" id="ARBA00045164"/>
    </source>
</evidence>
<dbReference type="InterPro" id="IPR003635">
    <property type="entry name" value="Neurokinin-B/TAC3"/>
</dbReference>
<feature type="region of interest" description="Disordered" evidence="9">
    <location>
        <begin position="58"/>
        <end position="134"/>
    </location>
</feature>
<evidence type="ECO:0000256" key="4">
    <source>
        <dbReference type="ARBA" id="ARBA00022685"/>
    </source>
</evidence>
<dbReference type="RefSeq" id="XP_072843180.1">
    <property type="nucleotide sequence ID" value="XM_072987079.1"/>
</dbReference>
<evidence type="ECO:0000256" key="9">
    <source>
        <dbReference type="SAM" id="MobiDB-lite"/>
    </source>
</evidence>
<keyword evidence="7" id="KW-0527">Neuropeptide</keyword>
<feature type="region of interest" description="Disordered" evidence="9">
    <location>
        <begin position="1"/>
        <end position="26"/>
    </location>
</feature>
<evidence type="ECO:0000256" key="6">
    <source>
        <dbReference type="ARBA" id="ARBA00022815"/>
    </source>
</evidence>
<evidence type="ECO:0000256" key="2">
    <source>
        <dbReference type="ARBA" id="ARBA00007518"/>
    </source>
</evidence>
<evidence type="ECO:0000256" key="1">
    <source>
        <dbReference type="ARBA" id="ARBA00004613"/>
    </source>
</evidence>
<dbReference type="InterPro" id="IPR013055">
    <property type="entry name" value="Tachy_Neuro_lke_CS"/>
</dbReference>
<evidence type="ECO:0000256" key="5">
    <source>
        <dbReference type="ARBA" id="ARBA00022729"/>
    </source>
</evidence>
<keyword evidence="10" id="KW-1185">Reference proteome</keyword>
<feature type="compositionally biased region" description="Basic and acidic residues" evidence="9">
    <location>
        <begin position="1"/>
        <end position="11"/>
    </location>
</feature>
<dbReference type="PANTHER" id="PTHR15536">
    <property type="entry name" value="TACHYKININ-3"/>
    <property type="match status" value="1"/>
</dbReference>
<evidence type="ECO:0000313" key="11">
    <source>
        <dbReference type="RefSeq" id="XP_072843180.1"/>
    </source>
</evidence>
<evidence type="ECO:0000256" key="7">
    <source>
        <dbReference type="ARBA" id="ARBA00023320"/>
    </source>
</evidence>
<evidence type="ECO:0000256" key="3">
    <source>
        <dbReference type="ARBA" id="ARBA00022525"/>
    </source>
</evidence>
<feature type="compositionally biased region" description="Low complexity" evidence="9">
    <location>
        <begin position="112"/>
        <end position="123"/>
    </location>
</feature>
<keyword evidence="6" id="KW-0027">Amidation</keyword>
<organism evidence="10 11">
    <name type="scientific">Pogona vitticeps</name>
    <name type="common">central bearded dragon</name>
    <dbReference type="NCBI Taxonomy" id="103695"/>
    <lineage>
        <taxon>Eukaryota</taxon>
        <taxon>Metazoa</taxon>
        <taxon>Chordata</taxon>
        <taxon>Craniata</taxon>
        <taxon>Vertebrata</taxon>
        <taxon>Euteleostomi</taxon>
        <taxon>Lepidosauria</taxon>
        <taxon>Squamata</taxon>
        <taxon>Bifurcata</taxon>
        <taxon>Unidentata</taxon>
        <taxon>Episquamata</taxon>
        <taxon>Toxicofera</taxon>
        <taxon>Iguania</taxon>
        <taxon>Acrodonta</taxon>
        <taxon>Agamidae</taxon>
        <taxon>Amphibolurinae</taxon>
        <taxon>Pogona</taxon>
    </lineage>
</organism>
<comment type="similarity">
    <text evidence="2">Belongs to the tachykinin family.</text>
</comment>
<keyword evidence="5" id="KW-0732">Signal</keyword>
<sequence>MRVEGEREKRGRPSSSPPPLTASVGALQSPATGVFLNWREDAARDSFLPLRARWLPFRSSRLPRTEAGGGKTSEPVVLPGPRKRLSPGEREGERLASVGHCRALSRSRQRFPPAGAPARAVAPETKPRRAPSPVDPAAEVQQAKLVHHCCEESAGLNFHLHLKPSLPQEKKKMKSPLVLTVVLSLLVAELCHGYCVASQEQQMPSGIQTKKSSDLYKLPPSLLRRLYDGQGISYEALLRLSGKEEMDPQPLAPSQKRDMHDFFVGLMGKRTTESENPIEDNKGTLTAFGDLKFPPNAE</sequence>
<protein>
    <submittedName>
        <fullName evidence="11">Tachykinin-3</fullName>
    </submittedName>
</protein>
<keyword evidence="3" id="KW-0964">Secreted</keyword>
<keyword evidence="4" id="KW-0165">Cleavage on pair of basic residues</keyword>
<dbReference type="PANTHER" id="PTHR15536:SF1">
    <property type="entry name" value="TACHYKININ-3"/>
    <property type="match status" value="1"/>
</dbReference>